<evidence type="ECO:0000313" key="5">
    <source>
        <dbReference type="Proteomes" id="UP000006008"/>
    </source>
</evidence>
<evidence type="ECO:0008006" key="6">
    <source>
        <dbReference type="Google" id="ProtNLM"/>
    </source>
</evidence>
<dbReference type="PANTHER" id="PTHR43465">
    <property type="entry name" value="DUF1680 DOMAIN PROTEIN (AFU_ORTHOLOGUE AFUA_1G08910)"/>
    <property type="match status" value="1"/>
</dbReference>
<proteinExistence type="predicted"/>
<feature type="signal peptide" evidence="1">
    <location>
        <begin position="1"/>
        <end position="21"/>
    </location>
</feature>
<feature type="domain" description="Non-reducing end beta-L-arabinofuranosidase-like GH127 catalytic" evidence="2">
    <location>
        <begin position="75"/>
        <end position="409"/>
    </location>
</feature>
<name>G5H6I4_9BACT</name>
<feature type="domain" description="Non-reducing end beta-L-arabinofuranosidase-like GH127 middle" evidence="3">
    <location>
        <begin position="420"/>
        <end position="515"/>
    </location>
</feature>
<dbReference type="STRING" id="742725.HMPREF9450_00544"/>
<dbReference type="GO" id="GO:0005975">
    <property type="term" value="P:carbohydrate metabolic process"/>
    <property type="evidence" value="ECO:0007669"/>
    <property type="project" value="InterPro"/>
</dbReference>
<dbReference type="RefSeq" id="WP_009133350.1">
    <property type="nucleotide sequence ID" value="NZ_CP102250.1"/>
</dbReference>
<dbReference type="PANTHER" id="PTHR43465:SF2">
    <property type="entry name" value="DUF1680 DOMAIN PROTEIN (AFU_ORTHOLOGUE AFUA_1G08910)"/>
    <property type="match status" value="1"/>
</dbReference>
<dbReference type="EMBL" id="ADLD01000005">
    <property type="protein sequence ID" value="EHB92995.1"/>
    <property type="molecule type" value="Genomic_DNA"/>
</dbReference>
<feature type="chain" id="PRO_5003477648" description="DUF1680 domain-containing protein" evidence="1">
    <location>
        <begin position="22"/>
        <end position="630"/>
    </location>
</feature>
<comment type="caution">
    <text evidence="4">The sequence shown here is derived from an EMBL/GenBank/DDBJ whole genome shotgun (WGS) entry which is preliminary data.</text>
</comment>
<gene>
    <name evidence="4" type="ORF">HMPREF9450_00544</name>
</gene>
<protein>
    <recommendedName>
        <fullName evidence="6">DUF1680 domain-containing protein</fullName>
    </recommendedName>
</protein>
<keyword evidence="1" id="KW-0732">Signal</keyword>
<dbReference type="PATRIC" id="fig|742725.3.peg.594"/>
<dbReference type="SUPFAM" id="SSF48208">
    <property type="entry name" value="Six-hairpin glycosidases"/>
    <property type="match status" value="1"/>
</dbReference>
<dbReference type="Pfam" id="PF07944">
    <property type="entry name" value="Beta-AFase-like_GH127_cat"/>
    <property type="match status" value="1"/>
</dbReference>
<evidence type="ECO:0000259" key="3">
    <source>
        <dbReference type="Pfam" id="PF20736"/>
    </source>
</evidence>
<dbReference type="Pfam" id="PF20736">
    <property type="entry name" value="Glyco_hydro127M"/>
    <property type="match status" value="1"/>
</dbReference>
<organism evidence="4 5">
    <name type="scientific">Alistipes indistinctus YIT 12060</name>
    <dbReference type="NCBI Taxonomy" id="742725"/>
    <lineage>
        <taxon>Bacteria</taxon>
        <taxon>Pseudomonadati</taxon>
        <taxon>Bacteroidota</taxon>
        <taxon>Bacteroidia</taxon>
        <taxon>Bacteroidales</taxon>
        <taxon>Rikenellaceae</taxon>
        <taxon>Alistipes</taxon>
    </lineage>
</organism>
<dbReference type="OrthoDB" id="9757939at2"/>
<keyword evidence="5" id="KW-1185">Reference proteome</keyword>
<dbReference type="HOGENOM" id="CLU_430073_0_0_10"/>
<dbReference type="GeneID" id="92816963"/>
<dbReference type="InterPro" id="IPR012878">
    <property type="entry name" value="Beta-AFase-like_GH127_cat"/>
</dbReference>
<accession>G5H6I4</accession>
<dbReference type="AlphaFoldDB" id="G5H6I4"/>
<sequence length="630" mass="69774">MIRFKLILCCLLSGATLTVEAAPKRAPKAKPAPLPAAVQTQLEGRLGERMNACIRQRVMSEDELSLVAPFKQRDEKELWQSEFWGKWTLGAVGSYRYNRDPELLAKITRGVQAILATQSPDGYIGNYAPDAQLGGWDVWGRKYTMLGLLAYYDLTGDKKSLEGAVKLADHLLTQIPAQKSIVRAGYYRGMPPSSVLVPMVMLYNRTMDSRYLDFAKYIVSEWETPDGPQLVSKALADVPVAERFPSHGSAQAWWSWENGQKAYEMMSCYDGLLGLYALTRNADYLKAAEKSVRNIIDEEINIAGSGSADECFYHGRRMQTTPAYSMMETCVTMTWMQLCGHLLELTHDPLYADQIERTVYNALLAALKGDGSQIAKYSPLEGVRSPGGPQCGMHVNCCNMNGPRAFAMIPELMATCAADTLFVNLYGESVSKVPLAGGEVILRQQTNYPEQGSVELTVNPRKSREFAVAVRIPAWSKITMVTVNGQAVADVRPGSYLTVSRTWKEGDKIALNFDMRGRLTELNGYQAIERGPVVLARDTRLGEGFVDETCVVQTSGGYVELMPVTDKPAGVWMAFSAPMKLGTDTEGRAAGIVQVPLCDFASAGNTWHPAVRYRVWLRRTFDPISDPWVE</sequence>
<dbReference type="eggNOG" id="COG3533">
    <property type="taxonomic scope" value="Bacteria"/>
</dbReference>
<reference evidence="4 5" key="1">
    <citation type="submission" date="2011-08" db="EMBL/GenBank/DDBJ databases">
        <title>The Genome Sequence of Alistipes indistinctus YIT 12060.</title>
        <authorList>
            <consortium name="The Broad Institute Genome Sequencing Platform"/>
            <person name="Earl A."/>
            <person name="Ward D."/>
            <person name="Feldgarden M."/>
            <person name="Gevers D."/>
            <person name="Morotomi M."/>
            <person name="Young S.K."/>
            <person name="Zeng Q."/>
            <person name="Gargeya S."/>
            <person name="Fitzgerald M."/>
            <person name="Haas B."/>
            <person name="Abouelleil A."/>
            <person name="Alvarado L."/>
            <person name="Arachchi H.M."/>
            <person name="Berlin A."/>
            <person name="Brown A."/>
            <person name="Chapman S.B."/>
            <person name="Chen Z."/>
            <person name="Dunbar C."/>
            <person name="Freedman E."/>
            <person name="Gearin G."/>
            <person name="Gellesch M."/>
            <person name="Goldberg J."/>
            <person name="Griggs A."/>
            <person name="Gujja S."/>
            <person name="Heiman D."/>
            <person name="Howarth C."/>
            <person name="Larson L."/>
            <person name="Lui A."/>
            <person name="MacDonald P.J.P."/>
            <person name="Montmayeur A."/>
            <person name="Murphy C."/>
            <person name="Neiman D."/>
            <person name="Pearson M."/>
            <person name="Priest M."/>
            <person name="Roberts A."/>
            <person name="Saif S."/>
            <person name="Shea T."/>
            <person name="Shenoy N."/>
            <person name="Sisk P."/>
            <person name="Stolte C."/>
            <person name="Sykes S."/>
            <person name="Wortman J."/>
            <person name="Nusbaum C."/>
            <person name="Birren B."/>
        </authorList>
    </citation>
    <scope>NUCLEOTIDE SEQUENCE [LARGE SCALE GENOMIC DNA]</scope>
    <source>
        <strain evidence="4 5">YIT 12060</strain>
    </source>
</reference>
<dbReference type="InterPro" id="IPR049046">
    <property type="entry name" value="Beta-AFase-like_GH127_middle"/>
</dbReference>
<dbReference type="InterPro" id="IPR049174">
    <property type="entry name" value="Beta-AFase-like"/>
</dbReference>
<evidence type="ECO:0000313" key="4">
    <source>
        <dbReference type="EMBL" id="EHB92995.1"/>
    </source>
</evidence>
<dbReference type="Proteomes" id="UP000006008">
    <property type="component" value="Unassembled WGS sequence"/>
</dbReference>
<dbReference type="InterPro" id="IPR008928">
    <property type="entry name" value="6-hairpin_glycosidase_sf"/>
</dbReference>
<evidence type="ECO:0000256" key="1">
    <source>
        <dbReference type="SAM" id="SignalP"/>
    </source>
</evidence>
<evidence type="ECO:0000259" key="2">
    <source>
        <dbReference type="Pfam" id="PF07944"/>
    </source>
</evidence>